<sequence>MRLLIDTHLLIRAAEGAERLSPEAFALMADQNNPLIFSAASIWEIAIKQTLKRRDFSADASLVRRGLVESGYEELPISAAHAIAVAGLPGIHADPFDRILIAQARTEGLLLLTADQRLASYPGPIRLV</sequence>
<feature type="domain" description="PIN" evidence="1">
    <location>
        <begin position="4"/>
        <end position="122"/>
    </location>
</feature>
<evidence type="ECO:0000313" key="2">
    <source>
        <dbReference type="EMBL" id="WLS01947.1"/>
    </source>
</evidence>
<dbReference type="InterPro" id="IPR029060">
    <property type="entry name" value="PIN-like_dom_sf"/>
</dbReference>
<name>A0ABY9K044_9HYPH</name>
<dbReference type="InterPro" id="IPR041705">
    <property type="entry name" value="PIN_Sll0205"/>
</dbReference>
<protein>
    <submittedName>
        <fullName evidence="2">Type II toxin-antitoxin system VapC family toxin</fullName>
    </submittedName>
</protein>
<dbReference type="PANTHER" id="PTHR36173:SF2">
    <property type="entry name" value="RIBONUCLEASE VAPC16"/>
    <property type="match status" value="1"/>
</dbReference>
<evidence type="ECO:0000259" key="1">
    <source>
        <dbReference type="Pfam" id="PF01850"/>
    </source>
</evidence>
<dbReference type="InterPro" id="IPR052919">
    <property type="entry name" value="TA_system_RNase"/>
</dbReference>
<dbReference type="PANTHER" id="PTHR36173">
    <property type="entry name" value="RIBONUCLEASE VAPC16-RELATED"/>
    <property type="match status" value="1"/>
</dbReference>
<dbReference type="Gene3D" id="3.40.50.1010">
    <property type="entry name" value="5'-nuclease"/>
    <property type="match status" value="1"/>
</dbReference>
<dbReference type="RefSeq" id="WP_306157166.1">
    <property type="nucleotide sequence ID" value="NZ_CP132314.1"/>
</dbReference>
<keyword evidence="3" id="KW-1185">Reference proteome</keyword>
<reference evidence="2 3" key="1">
    <citation type="submission" date="2023-08" db="EMBL/GenBank/DDBJ databases">
        <title>Pathogen: clinical or host-associated sample.</title>
        <authorList>
            <person name="Hergert J."/>
            <person name="Casey R."/>
            <person name="Wagner J."/>
            <person name="Young E.L."/>
            <person name="Oakeson K.F."/>
        </authorList>
    </citation>
    <scope>NUCLEOTIDE SEQUENCE [LARGE SCALE GENOMIC DNA]</scope>
    <source>
        <strain evidence="2 3">UPHL-collab-2</strain>
    </source>
</reference>
<evidence type="ECO:0000313" key="3">
    <source>
        <dbReference type="Proteomes" id="UP001225788"/>
    </source>
</evidence>
<dbReference type="InterPro" id="IPR002716">
    <property type="entry name" value="PIN_dom"/>
</dbReference>
<gene>
    <name evidence="2" type="ORF">Q9315_10880</name>
</gene>
<proteinExistence type="predicted"/>
<dbReference type="Pfam" id="PF01850">
    <property type="entry name" value="PIN"/>
    <property type="match status" value="1"/>
</dbReference>
<dbReference type="CDD" id="cd09872">
    <property type="entry name" value="PIN_Sll0205-like"/>
    <property type="match status" value="1"/>
</dbReference>
<dbReference type="EMBL" id="CP132314">
    <property type="protein sequence ID" value="WLS01947.1"/>
    <property type="molecule type" value="Genomic_DNA"/>
</dbReference>
<accession>A0ABY9K044</accession>
<dbReference type="SUPFAM" id="SSF88723">
    <property type="entry name" value="PIN domain-like"/>
    <property type="match status" value="1"/>
</dbReference>
<organism evidence="2 3">
    <name type="scientific">Shinella oryzae</name>
    <dbReference type="NCBI Taxonomy" id="2871820"/>
    <lineage>
        <taxon>Bacteria</taxon>
        <taxon>Pseudomonadati</taxon>
        <taxon>Pseudomonadota</taxon>
        <taxon>Alphaproteobacteria</taxon>
        <taxon>Hyphomicrobiales</taxon>
        <taxon>Rhizobiaceae</taxon>
        <taxon>Shinella</taxon>
    </lineage>
</organism>
<dbReference type="Proteomes" id="UP001225788">
    <property type="component" value="Chromosome"/>
</dbReference>